<evidence type="ECO:0000256" key="1">
    <source>
        <dbReference type="SAM" id="Phobius"/>
    </source>
</evidence>
<keyword evidence="3" id="KW-1185">Reference proteome</keyword>
<evidence type="ECO:0000313" key="2">
    <source>
        <dbReference type="EMBL" id="KAH7148564.1"/>
    </source>
</evidence>
<protein>
    <submittedName>
        <fullName evidence="2">Uncharacterized protein</fullName>
    </submittedName>
</protein>
<name>A0A9P9J3J8_9HYPO</name>
<evidence type="ECO:0000313" key="3">
    <source>
        <dbReference type="Proteomes" id="UP000738349"/>
    </source>
</evidence>
<feature type="transmembrane region" description="Helical" evidence="1">
    <location>
        <begin position="15"/>
        <end position="35"/>
    </location>
</feature>
<gene>
    <name evidence="2" type="ORF">EDB81DRAFT_792629</name>
</gene>
<organism evidence="2 3">
    <name type="scientific">Dactylonectria macrodidyma</name>
    <dbReference type="NCBI Taxonomy" id="307937"/>
    <lineage>
        <taxon>Eukaryota</taxon>
        <taxon>Fungi</taxon>
        <taxon>Dikarya</taxon>
        <taxon>Ascomycota</taxon>
        <taxon>Pezizomycotina</taxon>
        <taxon>Sordariomycetes</taxon>
        <taxon>Hypocreomycetidae</taxon>
        <taxon>Hypocreales</taxon>
        <taxon>Nectriaceae</taxon>
        <taxon>Dactylonectria</taxon>
    </lineage>
</organism>
<reference evidence="2" key="1">
    <citation type="journal article" date="2021" name="Nat. Commun.">
        <title>Genetic determinants of endophytism in the Arabidopsis root mycobiome.</title>
        <authorList>
            <person name="Mesny F."/>
            <person name="Miyauchi S."/>
            <person name="Thiergart T."/>
            <person name="Pickel B."/>
            <person name="Atanasova L."/>
            <person name="Karlsson M."/>
            <person name="Huettel B."/>
            <person name="Barry K.W."/>
            <person name="Haridas S."/>
            <person name="Chen C."/>
            <person name="Bauer D."/>
            <person name="Andreopoulos W."/>
            <person name="Pangilinan J."/>
            <person name="LaButti K."/>
            <person name="Riley R."/>
            <person name="Lipzen A."/>
            <person name="Clum A."/>
            <person name="Drula E."/>
            <person name="Henrissat B."/>
            <person name="Kohler A."/>
            <person name="Grigoriev I.V."/>
            <person name="Martin F.M."/>
            <person name="Hacquard S."/>
        </authorList>
    </citation>
    <scope>NUCLEOTIDE SEQUENCE</scope>
    <source>
        <strain evidence="2">MPI-CAGE-AT-0147</strain>
    </source>
</reference>
<accession>A0A9P9J3J8</accession>
<keyword evidence="1" id="KW-0812">Transmembrane</keyword>
<keyword evidence="1" id="KW-0472">Membrane</keyword>
<dbReference type="EMBL" id="JAGMUV010000007">
    <property type="protein sequence ID" value="KAH7148564.1"/>
    <property type="molecule type" value="Genomic_DNA"/>
</dbReference>
<proteinExistence type="predicted"/>
<dbReference type="Proteomes" id="UP000738349">
    <property type="component" value="Unassembled WGS sequence"/>
</dbReference>
<comment type="caution">
    <text evidence="2">The sequence shown here is derived from an EMBL/GenBank/DDBJ whole genome shotgun (WGS) entry which is preliminary data.</text>
</comment>
<dbReference type="AlphaFoldDB" id="A0A9P9J3J8"/>
<sequence length="73" mass="7699">MGGSVSRWPFAGTHGVVWVILVALGPSHSALLTLLKSVLLLARFDNDIAGLKDSAWTLVSACIRLGAAQPCRI</sequence>
<keyword evidence="1" id="KW-1133">Transmembrane helix</keyword>